<evidence type="ECO:0000256" key="3">
    <source>
        <dbReference type="ARBA" id="ARBA00012599"/>
    </source>
</evidence>
<feature type="chain" id="PRO_5025475826" description="endo-1,3(4)-beta-glucanase" evidence="6">
    <location>
        <begin position="19"/>
        <end position="518"/>
    </location>
</feature>
<evidence type="ECO:0000259" key="7">
    <source>
        <dbReference type="PROSITE" id="PS51762"/>
    </source>
</evidence>
<dbReference type="PANTHER" id="PTHR10963">
    <property type="entry name" value="GLYCOSYL HYDROLASE-RELATED"/>
    <property type="match status" value="1"/>
</dbReference>
<dbReference type="CDD" id="cd02181">
    <property type="entry name" value="GH16_fungal_Lam16A_glucanase"/>
    <property type="match status" value="1"/>
</dbReference>
<evidence type="ECO:0000256" key="2">
    <source>
        <dbReference type="ARBA" id="ARBA00006865"/>
    </source>
</evidence>
<dbReference type="EC" id="3.2.1.6" evidence="3"/>
<proteinExistence type="inferred from homology"/>
<name>A0A6A5VW95_9PLEO</name>
<accession>A0A6A5VW95</accession>
<comment type="similarity">
    <text evidence="2">Belongs to the glycosyl hydrolase 16 family.</text>
</comment>
<dbReference type="AlphaFoldDB" id="A0A6A5VW95"/>
<dbReference type="FunFam" id="2.60.120.200:FF:000114">
    <property type="entry name" value="Probable endo-1,3(4)-beta-glucanase NFIA_089530"/>
    <property type="match status" value="1"/>
</dbReference>
<evidence type="ECO:0000313" key="9">
    <source>
        <dbReference type="Proteomes" id="UP000799779"/>
    </source>
</evidence>
<dbReference type="InterPro" id="IPR000757">
    <property type="entry name" value="Beta-glucanase-like"/>
</dbReference>
<keyword evidence="9" id="KW-1185">Reference proteome</keyword>
<comment type="catalytic activity">
    <reaction evidence="1">
        <text>Endohydrolysis of (1-&gt;3)- or (1-&gt;4)-linkages in beta-D-glucans when the glucose residue whose reducing group is involved in the linkage to be hydrolyzed is itself substituted at C-3.</text>
        <dbReference type="EC" id="3.2.1.6"/>
    </reaction>
</comment>
<dbReference type="EMBL" id="ML977685">
    <property type="protein sequence ID" value="KAF1993813.1"/>
    <property type="molecule type" value="Genomic_DNA"/>
</dbReference>
<dbReference type="GO" id="GO:0009251">
    <property type="term" value="P:glucan catabolic process"/>
    <property type="evidence" value="ECO:0007669"/>
    <property type="project" value="TreeGrafter"/>
</dbReference>
<evidence type="ECO:0000256" key="6">
    <source>
        <dbReference type="SAM" id="SignalP"/>
    </source>
</evidence>
<organism evidence="8 9">
    <name type="scientific">Amniculicola lignicola CBS 123094</name>
    <dbReference type="NCBI Taxonomy" id="1392246"/>
    <lineage>
        <taxon>Eukaryota</taxon>
        <taxon>Fungi</taxon>
        <taxon>Dikarya</taxon>
        <taxon>Ascomycota</taxon>
        <taxon>Pezizomycotina</taxon>
        <taxon>Dothideomycetes</taxon>
        <taxon>Pleosporomycetidae</taxon>
        <taxon>Pleosporales</taxon>
        <taxon>Amniculicolaceae</taxon>
        <taxon>Amniculicola</taxon>
    </lineage>
</organism>
<protein>
    <recommendedName>
        <fullName evidence="3">endo-1,3(4)-beta-glucanase</fullName>
        <ecNumber evidence="3">3.2.1.6</ecNumber>
    </recommendedName>
</protein>
<gene>
    <name evidence="8" type="ORF">P154DRAFT_567756</name>
</gene>
<dbReference type="InterPro" id="IPR013320">
    <property type="entry name" value="ConA-like_dom_sf"/>
</dbReference>
<keyword evidence="6" id="KW-0732">Signal</keyword>
<reference evidence="8" key="1">
    <citation type="journal article" date="2020" name="Stud. Mycol.">
        <title>101 Dothideomycetes genomes: a test case for predicting lifestyles and emergence of pathogens.</title>
        <authorList>
            <person name="Haridas S."/>
            <person name="Albert R."/>
            <person name="Binder M."/>
            <person name="Bloem J."/>
            <person name="Labutti K."/>
            <person name="Salamov A."/>
            <person name="Andreopoulos B."/>
            <person name="Baker S."/>
            <person name="Barry K."/>
            <person name="Bills G."/>
            <person name="Bluhm B."/>
            <person name="Cannon C."/>
            <person name="Castanera R."/>
            <person name="Culley D."/>
            <person name="Daum C."/>
            <person name="Ezra D."/>
            <person name="Gonzalez J."/>
            <person name="Henrissat B."/>
            <person name="Kuo A."/>
            <person name="Liang C."/>
            <person name="Lipzen A."/>
            <person name="Lutzoni F."/>
            <person name="Magnuson J."/>
            <person name="Mondo S."/>
            <person name="Nolan M."/>
            <person name="Ohm R."/>
            <person name="Pangilinan J."/>
            <person name="Park H.-J."/>
            <person name="Ramirez L."/>
            <person name="Alfaro M."/>
            <person name="Sun H."/>
            <person name="Tritt A."/>
            <person name="Yoshinaga Y."/>
            <person name="Zwiers L.-H."/>
            <person name="Turgeon B."/>
            <person name="Goodwin S."/>
            <person name="Spatafora J."/>
            <person name="Crous P."/>
            <person name="Grigoriev I."/>
        </authorList>
    </citation>
    <scope>NUCLEOTIDE SEQUENCE</scope>
    <source>
        <strain evidence="8">CBS 123094</strain>
    </source>
</reference>
<dbReference type="PROSITE" id="PS51762">
    <property type="entry name" value="GH16_2"/>
    <property type="match status" value="1"/>
</dbReference>
<keyword evidence="4 8" id="KW-0378">Hydrolase</keyword>
<evidence type="ECO:0000256" key="1">
    <source>
        <dbReference type="ARBA" id="ARBA00000124"/>
    </source>
</evidence>
<evidence type="ECO:0000256" key="5">
    <source>
        <dbReference type="ARBA" id="ARBA00023295"/>
    </source>
</evidence>
<dbReference type="Gene3D" id="2.60.120.200">
    <property type="match status" value="1"/>
</dbReference>
<dbReference type="OrthoDB" id="192832at2759"/>
<keyword evidence="5" id="KW-0326">Glycosidase</keyword>
<dbReference type="Pfam" id="PF26113">
    <property type="entry name" value="GH16_XgeA"/>
    <property type="match status" value="1"/>
</dbReference>
<dbReference type="InterPro" id="IPR050546">
    <property type="entry name" value="Glycosyl_Hydrlase_16"/>
</dbReference>
<dbReference type="PANTHER" id="PTHR10963:SF24">
    <property type="entry name" value="GLYCOSIDASE C21B10.07-RELATED"/>
    <property type="match status" value="1"/>
</dbReference>
<feature type="domain" description="GH16" evidence="7">
    <location>
        <begin position="34"/>
        <end position="279"/>
    </location>
</feature>
<dbReference type="Proteomes" id="UP000799779">
    <property type="component" value="Unassembled WGS sequence"/>
</dbReference>
<evidence type="ECO:0000313" key="8">
    <source>
        <dbReference type="EMBL" id="KAF1993813.1"/>
    </source>
</evidence>
<evidence type="ECO:0000256" key="4">
    <source>
        <dbReference type="ARBA" id="ARBA00022801"/>
    </source>
</evidence>
<feature type="signal peptide" evidence="6">
    <location>
        <begin position="1"/>
        <end position="18"/>
    </location>
</feature>
<dbReference type="GO" id="GO:0052861">
    <property type="term" value="F:endo-1,3(4)-beta-glucanase activity"/>
    <property type="evidence" value="ECO:0007669"/>
    <property type="project" value="UniProtKB-EC"/>
</dbReference>
<sequence>MHFSTLFSGAALFQICIAGYVLEDDYMQDFFGGFEFFTAPDPTNGFVQYVDQATAQNTGLINSTTTGSVSWGVDTTNKTPEGRPSVRITSKKAYNNGLVILDVEHMPVGCGTWPAFWMVGPNWPNGGEIDILEGVNDQEQNAMTLHTAPGCSIGDATEGAFTGSVTTSNCDVDAEGQDKNAGCSIKHPSKQSYGSGLNDINGGVYATLWTDEAISVYFFPRGDIPLDALGDSPDPSGWGTPAAKFAGACDIPKTFKDNQIVFDTTFCGDWAGNAWSSSSCASKASTCNTYVRDNPQAFTEAFWTVKSLKVYQDNGQAPVSSSTPTISSSLAISAPSATASPAPASSSVFVPFPELSTTQILVPDTTTIIISSTIPPFPTGNGTIPTFPTGVPAPVETSDSLSTPLSQIAAPTGGDGGPMPGFTWPGGAGTSRAASVRSSRVARSNAISTAAVPTTILTVPSASPATTTPAPFPTNRLPDKAVATVIQTVYVTVPVAGQKRARQMREHRRKWTQHNARR</sequence>
<dbReference type="SUPFAM" id="SSF49899">
    <property type="entry name" value="Concanavalin A-like lectins/glucanases"/>
    <property type="match status" value="1"/>
</dbReference>